<organism evidence="1 2">
    <name type="scientific">Leucogyrophana mollusca</name>
    <dbReference type="NCBI Taxonomy" id="85980"/>
    <lineage>
        <taxon>Eukaryota</taxon>
        <taxon>Fungi</taxon>
        <taxon>Dikarya</taxon>
        <taxon>Basidiomycota</taxon>
        <taxon>Agaricomycotina</taxon>
        <taxon>Agaricomycetes</taxon>
        <taxon>Agaricomycetidae</taxon>
        <taxon>Boletales</taxon>
        <taxon>Boletales incertae sedis</taxon>
        <taxon>Leucogyrophana</taxon>
    </lineage>
</organism>
<dbReference type="EMBL" id="MU266353">
    <property type="protein sequence ID" value="KAH7928425.1"/>
    <property type="molecule type" value="Genomic_DNA"/>
</dbReference>
<dbReference type="Proteomes" id="UP000790709">
    <property type="component" value="Unassembled WGS sequence"/>
</dbReference>
<name>A0ACB8BR61_9AGAM</name>
<proteinExistence type="predicted"/>
<reference evidence="1" key="1">
    <citation type="journal article" date="2021" name="New Phytol.">
        <title>Evolutionary innovations through gain and loss of genes in the ectomycorrhizal Boletales.</title>
        <authorList>
            <person name="Wu G."/>
            <person name="Miyauchi S."/>
            <person name="Morin E."/>
            <person name="Kuo A."/>
            <person name="Drula E."/>
            <person name="Varga T."/>
            <person name="Kohler A."/>
            <person name="Feng B."/>
            <person name="Cao Y."/>
            <person name="Lipzen A."/>
            <person name="Daum C."/>
            <person name="Hundley H."/>
            <person name="Pangilinan J."/>
            <person name="Johnson J."/>
            <person name="Barry K."/>
            <person name="LaButti K."/>
            <person name="Ng V."/>
            <person name="Ahrendt S."/>
            <person name="Min B."/>
            <person name="Choi I.G."/>
            <person name="Park H."/>
            <person name="Plett J.M."/>
            <person name="Magnuson J."/>
            <person name="Spatafora J.W."/>
            <person name="Nagy L.G."/>
            <person name="Henrissat B."/>
            <person name="Grigoriev I.V."/>
            <person name="Yang Z.L."/>
            <person name="Xu J."/>
            <person name="Martin F.M."/>
        </authorList>
    </citation>
    <scope>NUCLEOTIDE SEQUENCE</scope>
    <source>
        <strain evidence="1">KUC20120723A-06</strain>
    </source>
</reference>
<keyword evidence="2" id="KW-1185">Reference proteome</keyword>
<protein>
    <submittedName>
        <fullName evidence="1">Uncharacterized protein</fullName>
    </submittedName>
</protein>
<evidence type="ECO:0000313" key="1">
    <source>
        <dbReference type="EMBL" id="KAH7928425.1"/>
    </source>
</evidence>
<comment type="caution">
    <text evidence="1">The sequence shown here is derived from an EMBL/GenBank/DDBJ whole genome shotgun (WGS) entry which is preliminary data.</text>
</comment>
<gene>
    <name evidence="1" type="ORF">BV22DRAFT_206043</name>
</gene>
<accession>A0ACB8BR61</accession>
<sequence length="122" mass="13052">MGSSSFSSDNLKPLKQASLQRALGQLTAGDTGRRVCQYEVPGGGVCRDRDCTDLHLSRIASEPSDSDIAAYVHGALPHPWCGRCDVRAIEIALEGVRLRGGGIKDIDERVREALYGLGITVA</sequence>
<evidence type="ECO:0000313" key="2">
    <source>
        <dbReference type="Proteomes" id="UP000790709"/>
    </source>
</evidence>